<reference evidence="1" key="1">
    <citation type="submission" date="2018-04" db="EMBL/GenBank/DDBJ databases">
        <title>Draft genome sequence of the Candidatus Spirobacillus cienkowskii, a pathogen of freshwater Daphnia species, reconstructed from hemolymph metagenomic reads.</title>
        <authorList>
            <person name="Bresciani L."/>
            <person name="Lemos L.N."/>
            <person name="Wale N."/>
            <person name="Lin J.Y."/>
            <person name="Fernandes G.R."/>
            <person name="Duffy M.A."/>
            <person name="Rodrigues J.M."/>
        </authorList>
    </citation>
    <scope>NUCLEOTIDE SEQUENCE [LARGE SCALE GENOMIC DNA]</scope>
    <source>
        <strain evidence="1">Binning01</strain>
    </source>
</reference>
<evidence type="ECO:0000313" key="2">
    <source>
        <dbReference type="Proteomes" id="UP000253934"/>
    </source>
</evidence>
<dbReference type="EMBL" id="QOVW01000058">
    <property type="protein sequence ID" value="RDB36645.1"/>
    <property type="molecule type" value="Genomic_DNA"/>
</dbReference>
<accession>A0A369KVB1</accession>
<name>A0A369KVB1_9BACT</name>
<comment type="caution">
    <text evidence="1">The sequence shown here is derived from an EMBL/GenBank/DDBJ whole genome shotgun (WGS) entry which is preliminary data.</text>
</comment>
<proteinExistence type="predicted"/>
<protein>
    <submittedName>
        <fullName evidence="1">Uncharacterized protein</fullName>
    </submittedName>
</protein>
<gene>
    <name evidence="1" type="ORF">DCC88_04260</name>
</gene>
<dbReference type="AlphaFoldDB" id="A0A369KVB1"/>
<organism evidence="1 2">
    <name type="scientific">Spirobacillus cienkowskii</name>
    <dbReference type="NCBI Taxonomy" id="495820"/>
    <lineage>
        <taxon>Bacteria</taxon>
        <taxon>Pseudomonadati</taxon>
        <taxon>Bdellovibrionota</taxon>
        <taxon>Oligoflexia</taxon>
        <taxon>Silvanigrellales</taxon>
        <taxon>Spirobacillus</taxon>
    </lineage>
</organism>
<sequence>MITIFKIFLTLLLLKFNFLIFSKDKEVRSNRFTLSTGYLEDTVNSNEGMVYFPMSIYETYNWTFRLLTNEGNMLSRMISWFGTGYFQYYYFNSTFMSTPFHEFGHATRFRSYIPKSVTYTIGNPGSDTTSSYFIMFLKRIKYINNGASTRGFIPGGLSTQESAKVNIISTAGGMNNEIFLANHIAERFYQRGGSAPDLFAYIQNKLSPFDYSQISSSSGDPQSLEDDFASIGKNITRADFQKAFRNTLLASGTLYSLIWGGLKFIFTGDQSLTPIEFFGFSLPDFASFINSKGVSLQTTIRYRLNPSLNFGFSYENVYLGDSYTQISPYIYYNFKIGSGFFNTYSVNARIDYGMGDGNADIGGSFYTEAENENFGTFLRYTFYNSKNLYGERNTPSVQKPHEVLGGVYYIFN</sequence>
<dbReference type="Proteomes" id="UP000253934">
    <property type="component" value="Unassembled WGS sequence"/>
</dbReference>
<keyword evidence="2" id="KW-1185">Reference proteome</keyword>
<evidence type="ECO:0000313" key="1">
    <source>
        <dbReference type="EMBL" id="RDB36645.1"/>
    </source>
</evidence>